<name>A0A1B0FGG1_GLOMM</name>
<feature type="domain" description="MADF" evidence="2">
    <location>
        <begin position="19"/>
        <end position="113"/>
    </location>
</feature>
<keyword evidence="4" id="KW-1185">Reference proteome</keyword>
<dbReference type="PhylomeDB" id="A0A1B0FGG1"/>
<evidence type="ECO:0000256" key="1">
    <source>
        <dbReference type="SAM" id="MobiDB-lite"/>
    </source>
</evidence>
<dbReference type="EMBL" id="CCAG010008480">
    <property type="status" value="NOT_ANNOTATED_CDS"/>
    <property type="molecule type" value="Genomic_DNA"/>
</dbReference>
<dbReference type="Proteomes" id="UP000092444">
    <property type="component" value="Unassembled WGS sequence"/>
</dbReference>
<evidence type="ECO:0000259" key="2">
    <source>
        <dbReference type="PROSITE" id="PS51029"/>
    </source>
</evidence>
<organism evidence="3 4">
    <name type="scientific">Glossina morsitans morsitans</name>
    <name type="common">Savannah tsetse fly</name>
    <dbReference type="NCBI Taxonomy" id="37546"/>
    <lineage>
        <taxon>Eukaryota</taxon>
        <taxon>Metazoa</taxon>
        <taxon>Ecdysozoa</taxon>
        <taxon>Arthropoda</taxon>
        <taxon>Hexapoda</taxon>
        <taxon>Insecta</taxon>
        <taxon>Pterygota</taxon>
        <taxon>Neoptera</taxon>
        <taxon>Endopterygota</taxon>
        <taxon>Diptera</taxon>
        <taxon>Brachycera</taxon>
        <taxon>Muscomorpha</taxon>
        <taxon>Hippoboscoidea</taxon>
        <taxon>Glossinidae</taxon>
        <taxon>Glossina</taxon>
    </lineage>
</organism>
<protein>
    <recommendedName>
        <fullName evidence="2">MADF domain-containing protein</fullName>
    </recommendedName>
</protein>
<dbReference type="PANTHER" id="PTHR21505:SF8">
    <property type="entry name" value="DPT-YFP REPRESSOR BY OVEREXPRESSION, ISOFORM D-RELATED"/>
    <property type="match status" value="1"/>
</dbReference>
<dbReference type="VEuPathDB" id="VectorBase:GMOY002843"/>
<dbReference type="PANTHER" id="PTHR21505">
    <property type="entry name" value="MADF DOMAIN-CONTAINING PROTEIN-RELATED"/>
    <property type="match status" value="1"/>
</dbReference>
<evidence type="ECO:0000313" key="4">
    <source>
        <dbReference type="Proteomes" id="UP000092444"/>
    </source>
</evidence>
<dbReference type="PROSITE" id="PS51029">
    <property type="entry name" value="MADF"/>
    <property type="match status" value="1"/>
</dbReference>
<feature type="compositionally biased region" description="Basic and acidic residues" evidence="1">
    <location>
        <begin position="135"/>
        <end position="158"/>
    </location>
</feature>
<feature type="region of interest" description="Disordered" evidence="1">
    <location>
        <begin position="115"/>
        <end position="173"/>
    </location>
</feature>
<dbReference type="SMART" id="SM00595">
    <property type="entry name" value="MADF"/>
    <property type="match status" value="1"/>
</dbReference>
<reference evidence="3" key="1">
    <citation type="submission" date="2020-05" db="UniProtKB">
        <authorList>
            <consortium name="EnsemblMetazoa"/>
        </authorList>
    </citation>
    <scope>IDENTIFICATION</scope>
    <source>
        <strain evidence="3">Yale</strain>
    </source>
</reference>
<sequence>MSTYRQPVHSVHNKRFWTEFFSLYKSFPALWDTNNAMYKDRQMKFEAYGVMIEKLREIEPNAEREDVLRKINIFRTNFRRECSRISRNLQEGKNYKSTLWYFDLLRFLHAQPTSDTRREKRRKLNEPGDNSIMVRVRERERERERPSSMKEQSIEYRKQSHATAPANKSTHNFSVTPKSEHLIEYQPQEDYEVYVCEESIECEYSTNDTVETLIEEDDHSLKPCQSVDSHSSSSQLKRTDYADDILEEAGGGNSRSSLQDYHQEFQNFALARNTQTKKYTKKNARHDFVPETTQHTNSQKPTTDSECKSSCFTNATQHQQRFNDSTILQANKVERSVKTTTSISSSLANNLIASNSKLSKSAEILAKSWALQYDELTDEQKILARKAIADILFEGCMSNLTIGANGRVVIARNVDFEIRKAEENDAVYEQIDEGAQDATQEEVTKEWLTS</sequence>
<feature type="region of interest" description="Disordered" evidence="1">
    <location>
        <begin position="218"/>
        <end position="237"/>
    </location>
</feature>
<dbReference type="AlphaFoldDB" id="A0A1B0FGG1"/>
<dbReference type="Pfam" id="PF10545">
    <property type="entry name" value="MADF_DNA_bdg"/>
    <property type="match status" value="1"/>
</dbReference>
<dbReference type="EnsemblMetazoa" id="GMOY002843-RA">
    <property type="protein sequence ID" value="GMOY002843-PA"/>
    <property type="gene ID" value="GMOY002843"/>
</dbReference>
<proteinExistence type="predicted"/>
<accession>A0A1B0FGG1</accession>
<dbReference type="InterPro" id="IPR006578">
    <property type="entry name" value="MADF-dom"/>
</dbReference>
<evidence type="ECO:0000313" key="3">
    <source>
        <dbReference type="EnsemblMetazoa" id="GMOY002843-PA"/>
    </source>
</evidence>